<reference evidence="8 9" key="1">
    <citation type="submission" date="2024-03" db="EMBL/GenBank/DDBJ databases">
        <title>Complete Genome Sequence and Annotation of Ignatzschineria larvae DSM 13226.</title>
        <authorList>
            <person name="Cantrell E."/>
            <person name="Burcham Z.M."/>
        </authorList>
    </citation>
    <scope>NUCLEOTIDE SEQUENCE [LARGE SCALE GENOMIC DNA]</scope>
    <source>
        <strain evidence="8 9">DSM 13226</strain>
    </source>
</reference>
<organism evidence="8 9">
    <name type="scientific">Ignatzschineria larvae DSM 13226</name>
    <dbReference type="NCBI Taxonomy" id="1111732"/>
    <lineage>
        <taxon>Bacteria</taxon>
        <taxon>Pseudomonadati</taxon>
        <taxon>Pseudomonadota</taxon>
        <taxon>Gammaproteobacteria</taxon>
        <taxon>Cardiobacteriales</taxon>
        <taxon>Ignatzschineriaceae</taxon>
        <taxon>Ignatzschineria</taxon>
    </lineage>
</organism>
<evidence type="ECO:0000256" key="3">
    <source>
        <dbReference type="ARBA" id="ARBA00022603"/>
    </source>
</evidence>
<evidence type="ECO:0000256" key="1">
    <source>
        <dbReference type="ARBA" id="ARBA00010203"/>
    </source>
</evidence>
<evidence type="ECO:0000256" key="7">
    <source>
        <dbReference type="ARBA" id="ARBA00049120"/>
    </source>
</evidence>
<dbReference type="InterPro" id="IPR029063">
    <property type="entry name" value="SAM-dependent_MTases_sf"/>
</dbReference>
<evidence type="ECO:0000256" key="6">
    <source>
        <dbReference type="ARBA" id="ARBA00022747"/>
    </source>
</evidence>
<dbReference type="EMBL" id="CP150637">
    <property type="protein sequence ID" value="WZW87455.1"/>
    <property type="molecule type" value="Genomic_DNA"/>
</dbReference>
<comment type="similarity">
    <text evidence="1">Belongs to the N(4)/N(6)-methyltransferase family. N(4) subfamily.</text>
</comment>
<evidence type="ECO:0000313" key="9">
    <source>
        <dbReference type="Proteomes" id="UP001449178"/>
    </source>
</evidence>
<comment type="catalytic activity">
    <reaction evidence="7">
        <text>a 2'-deoxycytidine in DNA + S-adenosyl-L-methionine = an N(4)-methyl-2'-deoxycytidine in DNA + S-adenosyl-L-homocysteine + H(+)</text>
        <dbReference type="Rhea" id="RHEA:16857"/>
        <dbReference type="Rhea" id="RHEA-COMP:11369"/>
        <dbReference type="Rhea" id="RHEA-COMP:13674"/>
        <dbReference type="ChEBI" id="CHEBI:15378"/>
        <dbReference type="ChEBI" id="CHEBI:57856"/>
        <dbReference type="ChEBI" id="CHEBI:59789"/>
        <dbReference type="ChEBI" id="CHEBI:85452"/>
        <dbReference type="ChEBI" id="CHEBI:137933"/>
        <dbReference type="EC" id="2.1.1.113"/>
    </reaction>
</comment>
<protein>
    <recommendedName>
        <fullName evidence="2">site-specific DNA-methyltransferase (cytosine-N(4)-specific)</fullName>
        <ecNumber evidence="2">2.1.1.113</ecNumber>
    </recommendedName>
</protein>
<dbReference type="Proteomes" id="UP001449178">
    <property type="component" value="Chromosome"/>
</dbReference>
<dbReference type="SUPFAM" id="SSF53335">
    <property type="entry name" value="S-adenosyl-L-methionine-dependent methyltransferases"/>
    <property type="match status" value="2"/>
</dbReference>
<keyword evidence="9" id="KW-1185">Reference proteome</keyword>
<dbReference type="Gene3D" id="3.40.50.150">
    <property type="entry name" value="Vaccinia Virus protein VP39"/>
    <property type="match status" value="2"/>
</dbReference>
<dbReference type="RefSeq" id="WP_034855141.1">
    <property type="nucleotide sequence ID" value="NZ_AZOD01000002.1"/>
</dbReference>
<keyword evidence="4" id="KW-0808">Transferase</keyword>
<proteinExistence type="inferred from homology"/>
<keyword evidence="6" id="KW-0680">Restriction system</keyword>
<sequence>MINISFRDYRKNDIHGVSLYPATMIAPVQNKIMARLFISDEIKTVYDPYHGSGTALYEAAKLGNECEIIGCDINPLANLITYIKLKGVTNNIKKDIKLLFSLINEAPQYTFEFNNIDKWFRKDVIETLKKVKWAIGQIKSKRNRSFFWVVLSNIIRKYSNTRSSTYKLHVKQQSDILKFKNNLVSDFKKQVLRDAPKFNLKIRNVTLLKGDVLKLGRKIPDNSIDLTITSPPYGDNQTTVTYGQFSTLALFWIDERDLNLEGWELDNYSSIDRMSLGGRKKNNISELGKRLLDPYLSKISERKQDKVISFFADYFLSLDDICRVTNKYIVMTLGNRTVDGVNINLTDITSLYLETKNFIKLDLLSREIPLKRIPRVTSSVNNESVPSMTKEFVLIHRKDRL</sequence>
<evidence type="ECO:0000313" key="8">
    <source>
        <dbReference type="EMBL" id="WZW87455.1"/>
    </source>
</evidence>
<dbReference type="EC" id="2.1.1.113" evidence="2"/>
<dbReference type="PROSITE" id="PS00093">
    <property type="entry name" value="N4_MTASE"/>
    <property type="match status" value="1"/>
</dbReference>
<accession>A0ABZ3C0A1</accession>
<keyword evidence="5" id="KW-0949">S-adenosyl-L-methionine</keyword>
<keyword evidence="3" id="KW-0489">Methyltransferase</keyword>
<name>A0ABZ3C0A1_9GAMM</name>
<dbReference type="InterPro" id="IPR017985">
    <property type="entry name" value="MeTrfase_CN4_CS"/>
</dbReference>
<evidence type="ECO:0000256" key="5">
    <source>
        <dbReference type="ARBA" id="ARBA00022691"/>
    </source>
</evidence>
<evidence type="ECO:0000256" key="4">
    <source>
        <dbReference type="ARBA" id="ARBA00022679"/>
    </source>
</evidence>
<gene>
    <name evidence="8" type="ORF">WMO13_08795</name>
</gene>
<evidence type="ECO:0000256" key="2">
    <source>
        <dbReference type="ARBA" id="ARBA00012185"/>
    </source>
</evidence>